<feature type="binding site" evidence="5">
    <location>
        <position position="102"/>
    </location>
    <ligand>
        <name>FMN</name>
        <dbReference type="ChEBI" id="CHEBI:58210"/>
    </ligand>
</feature>
<dbReference type="SUPFAM" id="SSF50475">
    <property type="entry name" value="FMN-binding split barrel"/>
    <property type="match status" value="1"/>
</dbReference>
<evidence type="ECO:0000313" key="10">
    <source>
        <dbReference type="Proteomes" id="UP001183648"/>
    </source>
</evidence>
<feature type="region of interest" description="Disordered" evidence="6">
    <location>
        <begin position="1"/>
        <end position="21"/>
    </location>
</feature>
<feature type="compositionally biased region" description="Acidic residues" evidence="6">
    <location>
        <begin position="1"/>
        <end position="10"/>
    </location>
</feature>
<comment type="caution">
    <text evidence="9">The sequence shown here is derived from an EMBL/GenBank/DDBJ whole genome shotgun (WGS) entry which is preliminary data.</text>
</comment>
<feature type="domain" description="Pyridoxamine 5'-phosphate oxidase N-terminal" evidence="7">
    <location>
        <begin position="53"/>
        <end position="178"/>
    </location>
</feature>
<dbReference type="EMBL" id="JAVDYG010000001">
    <property type="protein sequence ID" value="MDR7363734.1"/>
    <property type="molecule type" value="Genomic_DNA"/>
</dbReference>
<name>A0ABU2BZC1_9ACTN</name>
<dbReference type="NCBIfam" id="NF004231">
    <property type="entry name" value="PRK05679.1"/>
    <property type="match status" value="1"/>
</dbReference>
<dbReference type="InterPro" id="IPR011576">
    <property type="entry name" value="Pyridox_Oxase_N"/>
</dbReference>
<dbReference type="Pfam" id="PF10590">
    <property type="entry name" value="PNP_phzG_C"/>
    <property type="match status" value="1"/>
</dbReference>
<comment type="similarity">
    <text evidence="1 5">Belongs to the pyridoxamine 5'-phosphate oxidase family.</text>
</comment>
<dbReference type="Proteomes" id="UP001183648">
    <property type="component" value="Unassembled WGS sequence"/>
</dbReference>
<feature type="binding site" evidence="5">
    <location>
        <begin position="96"/>
        <end position="97"/>
    </location>
    <ligand>
        <name>FMN</name>
        <dbReference type="ChEBI" id="CHEBI:58210"/>
    </ligand>
</feature>
<keyword evidence="5" id="KW-0664">Pyridoxine biosynthesis</keyword>
<evidence type="ECO:0000259" key="7">
    <source>
        <dbReference type="Pfam" id="PF01243"/>
    </source>
</evidence>
<comment type="catalytic activity">
    <reaction evidence="5">
        <text>pyridoxamine 5'-phosphate + O2 + H2O = pyridoxal 5'-phosphate + H2O2 + NH4(+)</text>
        <dbReference type="Rhea" id="RHEA:15817"/>
        <dbReference type="ChEBI" id="CHEBI:15377"/>
        <dbReference type="ChEBI" id="CHEBI:15379"/>
        <dbReference type="ChEBI" id="CHEBI:16240"/>
        <dbReference type="ChEBI" id="CHEBI:28938"/>
        <dbReference type="ChEBI" id="CHEBI:58451"/>
        <dbReference type="ChEBI" id="CHEBI:597326"/>
        <dbReference type="EC" id="1.4.3.5"/>
    </reaction>
</comment>
<feature type="binding site" evidence="5">
    <location>
        <position position="151"/>
    </location>
    <ligand>
        <name>substrate</name>
    </ligand>
</feature>
<dbReference type="HAMAP" id="MF_01629">
    <property type="entry name" value="PdxH"/>
    <property type="match status" value="1"/>
</dbReference>
<dbReference type="InterPro" id="IPR019576">
    <property type="entry name" value="Pyridoxamine_oxidase_dimer_C"/>
</dbReference>
<evidence type="ECO:0000256" key="3">
    <source>
        <dbReference type="ARBA" id="ARBA00022643"/>
    </source>
</evidence>
<accession>A0ABU2BZC1</accession>
<feature type="binding site" evidence="5">
    <location>
        <position position="86"/>
    </location>
    <ligand>
        <name>substrate</name>
    </ligand>
</feature>
<comment type="function">
    <text evidence="5">Catalyzes the oxidation of either pyridoxine 5'-phosphate (PNP) or pyridoxamine 5'-phosphate (PMP) into pyridoxal 5'-phosphate (PLP).</text>
</comment>
<feature type="domain" description="Pyridoxine 5'-phosphate oxidase dimerisation C-terminal" evidence="8">
    <location>
        <begin position="192"/>
        <end position="233"/>
    </location>
</feature>
<proteinExistence type="inferred from homology"/>
<comment type="pathway">
    <text evidence="5">Cofactor metabolism; pyridoxal 5'-phosphate salvage; pyridoxal 5'-phosphate from pyridoxamine 5'-phosphate: step 1/1.</text>
</comment>
<feature type="binding site" evidence="5">
    <location>
        <position position="205"/>
    </location>
    <ligand>
        <name>FMN</name>
        <dbReference type="ChEBI" id="CHEBI:58210"/>
    </ligand>
</feature>
<dbReference type="EC" id="1.4.3.5" evidence="5"/>
<feature type="binding site" evidence="5">
    <location>
        <begin position="160"/>
        <end position="161"/>
    </location>
    <ligand>
        <name>FMN</name>
        <dbReference type="ChEBI" id="CHEBI:58210"/>
    </ligand>
</feature>
<comment type="catalytic activity">
    <reaction evidence="5">
        <text>pyridoxine 5'-phosphate + O2 = pyridoxal 5'-phosphate + H2O2</text>
        <dbReference type="Rhea" id="RHEA:15149"/>
        <dbReference type="ChEBI" id="CHEBI:15379"/>
        <dbReference type="ChEBI" id="CHEBI:16240"/>
        <dbReference type="ChEBI" id="CHEBI:58589"/>
        <dbReference type="ChEBI" id="CHEBI:597326"/>
        <dbReference type="EC" id="1.4.3.5"/>
    </reaction>
</comment>
<evidence type="ECO:0000256" key="5">
    <source>
        <dbReference type="HAMAP-Rule" id="MF_01629"/>
    </source>
</evidence>
<organism evidence="9 10">
    <name type="scientific">Nocardioides marmoribigeumensis</name>
    <dbReference type="NCBI Taxonomy" id="433649"/>
    <lineage>
        <taxon>Bacteria</taxon>
        <taxon>Bacillati</taxon>
        <taxon>Actinomycetota</taxon>
        <taxon>Actinomycetes</taxon>
        <taxon>Propionibacteriales</taxon>
        <taxon>Nocardioidaceae</taxon>
        <taxon>Nocardioides</taxon>
    </lineage>
</organism>
<evidence type="ECO:0000313" key="9">
    <source>
        <dbReference type="EMBL" id="MDR7363734.1"/>
    </source>
</evidence>
<feature type="binding site" evidence="5">
    <location>
        <begin position="81"/>
        <end position="86"/>
    </location>
    <ligand>
        <name>FMN</name>
        <dbReference type="ChEBI" id="CHEBI:58210"/>
    </ligand>
</feature>
<evidence type="ECO:0000259" key="8">
    <source>
        <dbReference type="Pfam" id="PF10590"/>
    </source>
</evidence>
<keyword evidence="4 5" id="KW-0560">Oxidoreductase</keyword>
<feature type="binding site" evidence="5">
    <location>
        <position position="215"/>
    </location>
    <ligand>
        <name>FMN</name>
        <dbReference type="ChEBI" id="CHEBI:58210"/>
    </ligand>
</feature>
<evidence type="ECO:0000256" key="1">
    <source>
        <dbReference type="ARBA" id="ARBA00007301"/>
    </source>
</evidence>
<dbReference type="Gene3D" id="2.30.110.10">
    <property type="entry name" value="Electron Transport, Fmn-binding Protein, Chain A"/>
    <property type="match status" value="1"/>
</dbReference>
<comment type="subunit">
    <text evidence="5">Homodimer.</text>
</comment>
<dbReference type="InterPro" id="IPR012349">
    <property type="entry name" value="Split_barrel_FMN-bd"/>
</dbReference>
<protein>
    <recommendedName>
        <fullName evidence="5">Pyridoxine/pyridoxamine 5'-phosphate oxidase</fullName>
        <ecNumber evidence="5">1.4.3.5</ecNumber>
    </recommendedName>
    <alternativeName>
        <fullName evidence="5">PNP/PMP oxidase</fullName>
        <shortName evidence="5">PNPOx</shortName>
    </alternativeName>
    <alternativeName>
        <fullName evidence="5">Pyridoxal 5'-phosphate synthase</fullName>
    </alternativeName>
</protein>
<dbReference type="PIRSF" id="PIRSF000190">
    <property type="entry name" value="Pyd_amn-ph_oxd"/>
    <property type="match status" value="1"/>
</dbReference>
<dbReference type="Pfam" id="PF01243">
    <property type="entry name" value="PNPOx_N"/>
    <property type="match status" value="1"/>
</dbReference>
<feature type="binding site" evidence="5">
    <location>
        <position position="147"/>
    </location>
    <ligand>
        <name>substrate</name>
    </ligand>
</feature>
<keyword evidence="3 5" id="KW-0288">FMN</keyword>
<dbReference type="GO" id="GO:0004733">
    <property type="term" value="F:pyridoxamine phosphate oxidase activity"/>
    <property type="evidence" value="ECO:0007669"/>
    <property type="project" value="UniProtKB-EC"/>
</dbReference>
<keyword evidence="2 5" id="KW-0285">Flavoprotein</keyword>
<feature type="binding site" evidence="5">
    <location>
        <position position="103"/>
    </location>
    <ligand>
        <name>FMN</name>
        <dbReference type="ChEBI" id="CHEBI:58210"/>
    </ligand>
</feature>
<dbReference type="InterPro" id="IPR019740">
    <property type="entry name" value="Pyridox_Oxase_CS"/>
</dbReference>
<dbReference type="PROSITE" id="PS01064">
    <property type="entry name" value="PYRIDOX_OXIDASE"/>
    <property type="match status" value="1"/>
</dbReference>
<dbReference type="PANTHER" id="PTHR10851">
    <property type="entry name" value="PYRIDOXINE-5-PHOSPHATE OXIDASE"/>
    <property type="match status" value="1"/>
</dbReference>
<comment type="cofactor">
    <cofactor evidence="5">
        <name>FMN</name>
        <dbReference type="ChEBI" id="CHEBI:58210"/>
    </cofactor>
    <text evidence="5">Binds 1 FMN per subunit.</text>
</comment>
<evidence type="ECO:0000256" key="4">
    <source>
        <dbReference type="ARBA" id="ARBA00023002"/>
    </source>
</evidence>
<dbReference type="InterPro" id="IPR000659">
    <property type="entry name" value="Pyridox_Oxase"/>
</dbReference>
<comment type="pathway">
    <text evidence="5">Cofactor metabolism; pyridoxal 5'-phosphate salvage; pyridoxal 5'-phosphate from pyridoxine 5'-phosphate: step 1/1.</text>
</comment>
<dbReference type="RefSeq" id="WP_310304468.1">
    <property type="nucleotide sequence ID" value="NZ_BAAAPS010000005.1"/>
</dbReference>
<reference evidence="9 10" key="1">
    <citation type="submission" date="2023-07" db="EMBL/GenBank/DDBJ databases">
        <title>Sequencing the genomes of 1000 actinobacteria strains.</title>
        <authorList>
            <person name="Klenk H.-P."/>
        </authorList>
    </citation>
    <scope>NUCLEOTIDE SEQUENCE [LARGE SCALE GENOMIC DNA]</scope>
    <source>
        <strain evidence="9 10">DSM 19426</strain>
    </source>
</reference>
<dbReference type="PANTHER" id="PTHR10851:SF0">
    <property type="entry name" value="PYRIDOXINE-5'-PHOSPHATE OXIDASE"/>
    <property type="match status" value="1"/>
</dbReference>
<feature type="binding site" evidence="5">
    <location>
        <position position="125"/>
    </location>
    <ligand>
        <name>FMN</name>
        <dbReference type="ChEBI" id="CHEBI:58210"/>
    </ligand>
</feature>
<gene>
    <name evidence="5" type="primary">pdxH</name>
    <name evidence="9" type="ORF">J2S63_003287</name>
</gene>
<sequence>MADASEDLSPDDLPAAGTHRSADLRAVREDYSLAGLSEEEAGDDPFALLRRWMDDAIEADLYDPTAMVVSTVGDDGRPSSRMVLCKGFDERGLVFYTNQQSRKGQELGEHPDCALLFPWHPLQRQVRIEGTASVVDAGESDEYFASRPRPSQLGAVASPQSQRVASREALDQRLAALEEQYDGQDVPRPPQWGGYRVAPTYFEFWQGRKGRLHDRVVFEKCDDGSWERYRLAP</sequence>
<dbReference type="NCBIfam" id="TIGR00558">
    <property type="entry name" value="pdxH"/>
    <property type="match status" value="1"/>
</dbReference>
<evidence type="ECO:0000256" key="6">
    <source>
        <dbReference type="SAM" id="MobiDB-lite"/>
    </source>
</evidence>
<feature type="binding site" evidence="5">
    <location>
        <position position="143"/>
    </location>
    <ligand>
        <name>substrate</name>
    </ligand>
</feature>
<evidence type="ECO:0000256" key="2">
    <source>
        <dbReference type="ARBA" id="ARBA00022630"/>
    </source>
</evidence>
<keyword evidence="10" id="KW-1185">Reference proteome</keyword>
<feature type="binding site" evidence="5">
    <location>
        <begin position="211"/>
        <end position="213"/>
    </location>
    <ligand>
        <name>substrate</name>
    </ligand>
</feature>